<proteinExistence type="predicted"/>
<comment type="subcellular location">
    <subcellularLocation>
        <location evidence="1">Cell membrane</location>
    </subcellularLocation>
</comment>
<feature type="transmembrane region" description="Helical" evidence="7">
    <location>
        <begin position="578"/>
        <end position="599"/>
    </location>
</feature>
<keyword evidence="7" id="KW-0812">Transmembrane</keyword>
<name>A0ABR3SL30_9PEZI</name>
<feature type="transmembrane region" description="Helical" evidence="7">
    <location>
        <begin position="20"/>
        <end position="38"/>
    </location>
</feature>
<accession>A0ABR3SL30</accession>
<evidence type="ECO:0008006" key="10">
    <source>
        <dbReference type="Google" id="ProtNLM"/>
    </source>
</evidence>
<evidence type="ECO:0000256" key="5">
    <source>
        <dbReference type="ARBA" id="ARBA00023136"/>
    </source>
</evidence>
<protein>
    <recommendedName>
        <fullName evidence="10">Glycosyltransferase family 2 protein</fullName>
    </recommendedName>
</protein>
<feature type="region of interest" description="Disordered" evidence="6">
    <location>
        <begin position="74"/>
        <end position="95"/>
    </location>
</feature>
<keyword evidence="9" id="KW-1185">Reference proteome</keyword>
<evidence type="ECO:0000256" key="2">
    <source>
        <dbReference type="ARBA" id="ARBA00022475"/>
    </source>
</evidence>
<comment type="caution">
    <text evidence="8">The sequence shown here is derived from an EMBL/GenBank/DDBJ whole genome shotgun (WGS) entry which is preliminary data.</text>
</comment>
<feature type="transmembrane region" description="Helical" evidence="7">
    <location>
        <begin position="506"/>
        <end position="528"/>
    </location>
</feature>
<evidence type="ECO:0000313" key="8">
    <source>
        <dbReference type="EMBL" id="KAL1623897.1"/>
    </source>
</evidence>
<dbReference type="Proteomes" id="UP001521116">
    <property type="component" value="Unassembled WGS sequence"/>
</dbReference>
<organism evidence="8 9">
    <name type="scientific">Neofusicoccum ribis</name>
    <dbReference type="NCBI Taxonomy" id="45134"/>
    <lineage>
        <taxon>Eukaryota</taxon>
        <taxon>Fungi</taxon>
        <taxon>Dikarya</taxon>
        <taxon>Ascomycota</taxon>
        <taxon>Pezizomycotina</taxon>
        <taxon>Dothideomycetes</taxon>
        <taxon>Dothideomycetes incertae sedis</taxon>
        <taxon>Botryosphaeriales</taxon>
        <taxon>Botryosphaeriaceae</taxon>
        <taxon>Neofusicoccum</taxon>
    </lineage>
</organism>
<dbReference type="PANTHER" id="PTHR22913:SF12">
    <property type="entry name" value="MANNURONAN SYNTHASE"/>
    <property type="match status" value="1"/>
</dbReference>
<reference evidence="8 9" key="1">
    <citation type="submission" date="2024-02" db="EMBL/GenBank/DDBJ databases">
        <title>De novo assembly and annotation of 12 fungi associated with fruit tree decline syndrome in Ontario, Canada.</title>
        <authorList>
            <person name="Sulman M."/>
            <person name="Ellouze W."/>
            <person name="Ilyukhin E."/>
        </authorList>
    </citation>
    <scope>NUCLEOTIDE SEQUENCE [LARGE SCALE GENOMIC DNA]</scope>
    <source>
        <strain evidence="8 9">M1-105</strain>
    </source>
</reference>
<dbReference type="EMBL" id="JAJVDC020000114">
    <property type="protein sequence ID" value="KAL1623897.1"/>
    <property type="molecule type" value="Genomic_DNA"/>
</dbReference>
<evidence type="ECO:0000313" key="9">
    <source>
        <dbReference type="Proteomes" id="UP001521116"/>
    </source>
</evidence>
<dbReference type="SUPFAM" id="SSF53448">
    <property type="entry name" value="Nucleotide-diphospho-sugar transferases"/>
    <property type="match status" value="1"/>
</dbReference>
<evidence type="ECO:0000256" key="6">
    <source>
        <dbReference type="SAM" id="MobiDB-lite"/>
    </source>
</evidence>
<dbReference type="InterPro" id="IPR029044">
    <property type="entry name" value="Nucleotide-diphossugar_trans"/>
</dbReference>
<sequence>MSTYFDQLSYTPPKPTLGRLVFNSLAGFIVCFLFIFEFRRRAAHFYPLTLDTLLSIILTEVSRRKSKRSLQRLQHRLDEQSQDAEAGPDQKNPNRAGVPYIVSVVGYREDSALFRRALASYSSCTGVATMLVGIDGNEADEDAEMVRCVQAVYPQAKIIALTEPLGKTAQRLAETRALGHDLGGVASDDERLELFHDLPAAVKEEAEKWAMGQVAAMATEILNANDAFRESKGLQVLCITQPHVCKKDIIFTNTIFTSVLGAERGVGYVWSSDSDTFVLEDTVDQTIGCMALDPGVGGSCTSLGAHNGDASIIAAVTAAAYWSELAFCRGQTGAVEATDCQPGPCAAFKICAMEQVLFKWYMQTSLGHKTVVNDDRHLSTLLMMNNWRITFNTLVLTLTETPPKLLNLLLQQLRWSRATYVETLQYPTVYAVRGPIALLCGLRRVYGPLAMATITARYVWDGSAPFPLSAGDIAARLALCAAYNVVCFGAYMATVRHWSLLFASQIFYQIPLPGIAVWSCVTMLQSGWGTQMRSAQHRLKAPHPGRENMGTVLAVSAWMGLVAGALARIVISRVRADVVVLATWGAFVFVTVWVAWYFLRAKKF</sequence>
<feature type="transmembrane region" description="Helical" evidence="7">
    <location>
        <begin position="549"/>
        <end position="572"/>
    </location>
</feature>
<evidence type="ECO:0000256" key="7">
    <source>
        <dbReference type="SAM" id="Phobius"/>
    </source>
</evidence>
<evidence type="ECO:0000256" key="4">
    <source>
        <dbReference type="ARBA" id="ARBA00022679"/>
    </source>
</evidence>
<evidence type="ECO:0000256" key="3">
    <source>
        <dbReference type="ARBA" id="ARBA00022676"/>
    </source>
</evidence>
<keyword evidence="5 7" id="KW-0472">Membrane</keyword>
<feature type="transmembrane region" description="Helical" evidence="7">
    <location>
        <begin position="473"/>
        <end position="494"/>
    </location>
</feature>
<keyword evidence="7" id="KW-1133">Transmembrane helix</keyword>
<keyword evidence="3" id="KW-0328">Glycosyltransferase</keyword>
<gene>
    <name evidence="8" type="ORF">SLS56_008092</name>
</gene>
<dbReference type="PANTHER" id="PTHR22913">
    <property type="entry name" value="HYALURONAN SYNTHASE"/>
    <property type="match status" value="1"/>
</dbReference>
<keyword evidence="4" id="KW-0808">Transferase</keyword>
<keyword evidence="2" id="KW-1003">Cell membrane</keyword>
<evidence type="ECO:0000256" key="1">
    <source>
        <dbReference type="ARBA" id="ARBA00004236"/>
    </source>
</evidence>